<dbReference type="SMART" id="SM00347">
    <property type="entry name" value="HTH_MARR"/>
    <property type="match status" value="1"/>
</dbReference>
<dbReference type="Gene3D" id="1.10.10.10">
    <property type="entry name" value="Winged helix-like DNA-binding domain superfamily/Winged helix DNA-binding domain"/>
    <property type="match status" value="1"/>
</dbReference>
<keyword evidence="3" id="KW-1185">Reference proteome</keyword>
<dbReference type="PANTHER" id="PTHR33164:SF101">
    <property type="entry name" value="TRANSCRIPTIONAL REPRESSOR MPRA"/>
    <property type="match status" value="1"/>
</dbReference>
<accession>A0A517Z805</accession>
<name>A0A517Z805_9PLAN</name>
<dbReference type="GO" id="GO:0006950">
    <property type="term" value="P:response to stress"/>
    <property type="evidence" value="ECO:0007669"/>
    <property type="project" value="TreeGrafter"/>
</dbReference>
<dbReference type="InterPro" id="IPR036390">
    <property type="entry name" value="WH_DNA-bd_sf"/>
</dbReference>
<dbReference type="OrthoDB" id="9799747at2"/>
<evidence type="ECO:0000313" key="2">
    <source>
        <dbReference type="EMBL" id="QDU38604.1"/>
    </source>
</evidence>
<dbReference type="PROSITE" id="PS50995">
    <property type="entry name" value="HTH_MARR_2"/>
    <property type="match status" value="1"/>
</dbReference>
<dbReference type="AlphaFoldDB" id="A0A517Z805"/>
<dbReference type="PRINTS" id="PR00598">
    <property type="entry name" value="HTHMARR"/>
</dbReference>
<gene>
    <name evidence="2" type="primary">mhqR_1</name>
    <name evidence="2" type="ORF">Mal4_29330</name>
</gene>
<reference evidence="2 3" key="1">
    <citation type="submission" date="2019-02" db="EMBL/GenBank/DDBJ databases">
        <title>Deep-cultivation of Planctomycetes and their phenomic and genomic characterization uncovers novel biology.</title>
        <authorList>
            <person name="Wiegand S."/>
            <person name="Jogler M."/>
            <person name="Boedeker C."/>
            <person name="Pinto D."/>
            <person name="Vollmers J."/>
            <person name="Rivas-Marin E."/>
            <person name="Kohn T."/>
            <person name="Peeters S.H."/>
            <person name="Heuer A."/>
            <person name="Rast P."/>
            <person name="Oberbeckmann S."/>
            <person name="Bunk B."/>
            <person name="Jeske O."/>
            <person name="Meyerdierks A."/>
            <person name="Storesund J.E."/>
            <person name="Kallscheuer N."/>
            <person name="Luecker S."/>
            <person name="Lage O.M."/>
            <person name="Pohl T."/>
            <person name="Merkel B.J."/>
            <person name="Hornburger P."/>
            <person name="Mueller R.-W."/>
            <person name="Bruemmer F."/>
            <person name="Labrenz M."/>
            <person name="Spormann A.M."/>
            <person name="Op den Camp H."/>
            <person name="Overmann J."/>
            <person name="Amann R."/>
            <person name="Jetten M.S.M."/>
            <person name="Mascher T."/>
            <person name="Medema M.H."/>
            <person name="Devos D.P."/>
            <person name="Kaster A.-K."/>
            <person name="Ovreas L."/>
            <person name="Rohde M."/>
            <person name="Galperin M.Y."/>
            <person name="Jogler C."/>
        </authorList>
    </citation>
    <scope>NUCLEOTIDE SEQUENCE [LARGE SCALE GENOMIC DNA]</scope>
    <source>
        <strain evidence="2 3">Mal4</strain>
    </source>
</reference>
<dbReference type="EMBL" id="CP036275">
    <property type="protein sequence ID" value="QDU38604.1"/>
    <property type="molecule type" value="Genomic_DNA"/>
</dbReference>
<evidence type="ECO:0000259" key="1">
    <source>
        <dbReference type="PROSITE" id="PS50995"/>
    </source>
</evidence>
<feature type="domain" description="HTH marR-type" evidence="1">
    <location>
        <begin position="20"/>
        <end position="153"/>
    </location>
</feature>
<dbReference type="GO" id="GO:0003700">
    <property type="term" value="F:DNA-binding transcription factor activity"/>
    <property type="evidence" value="ECO:0007669"/>
    <property type="project" value="InterPro"/>
</dbReference>
<dbReference type="SUPFAM" id="SSF46785">
    <property type="entry name" value="Winged helix' DNA-binding domain"/>
    <property type="match status" value="1"/>
</dbReference>
<dbReference type="InterPro" id="IPR039422">
    <property type="entry name" value="MarR/SlyA-like"/>
</dbReference>
<sequence length="159" mass="18249">MSETNLQTEVRKRHPFDSLEQEAQLNILRTNNLLMIRLERLFREHGISHAQYNILRILRGNRDGLSSHEIGQQMVTRVPDMTRLIDRLVKADLVERARSTTDRRVVCTQITKRGLQLLSTLDEPVLDAHRANLGHLSPEELQQINALMVRARAGVVDAD</sequence>
<dbReference type="InterPro" id="IPR036388">
    <property type="entry name" value="WH-like_DNA-bd_sf"/>
</dbReference>
<dbReference type="InterPro" id="IPR000835">
    <property type="entry name" value="HTH_MarR-typ"/>
</dbReference>
<dbReference type="RefSeq" id="WP_145369868.1">
    <property type="nucleotide sequence ID" value="NZ_CP036275.1"/>
</dbReference>
<proteinExistence type="predicted"/>
<dbReference type="Pfam" id="PF01047">
    <property type="entry name" value="MarR"/>
    <property type="match status" value="1"/>
</dbReference>
<dbReference type="KEGG" id="mri:Mal4_29330"/>
<dbReference type="PANTHER" id="PTHR33164">
    <property type="entry name" value="TRANSCRIPTIONAL REGULATOR, MARR FAMILY"/>
    <property type="match status" value="1"/>
</dbReference>
<protein>
    <submittedName>
        <fullName evidence="2">HTH-type transcriptional regulator MhqR</fullName>
    </submittedName>
</protein>
<evidence type="ECO:0000313" key="3">
    <source>
        <dbReference type="Proteomes" id="UP000320496"/>
    </source>
</evidence>
<dbReference type="Proteomes" id="UP000320496">
    <property type="component" value="Chromosome"/>
</dbReference>
<organism evidence="2 3">
    <name type="scientific">Maioricimonas rarisocia</name>
    <dbReference type="NCBI Taxonomy" id="2528026"/>
    <lineage>
        <taxon>Bacteria</taxon>
        <taxon>Pseudomonadati</taxon>
        <taxon>Planctomycetota</taxon>
        <taxon>Planctomycetia</taxon>
        <taxon>Planctomycetales</taxon>
        <taxon>Planctomycetaceae</taxon>
        <taxon>Maioricimonas</taxon>
    </lineage>
</organism>